<keyword evidence="3" id="KW-1185">Reference proteome</keyword>
<feature type="domain" description="N-acetyltransferase" evidence="1">
    <location>
        <begin position="119"/>
        <end position="256"/>
    </location>
</feature>
<protein>
    <submittedName>
        <fullName evidence="2">GNAT family N-acetyltransferase</fullName>
    </submittedName>
</protein>
<evidence type="ECO:0000259" key="1">
    <source>
        <dbReference type="PROSITE" id="PS51186"/>
    </source>
</evidence>
<sequence length="256" mass="27239">MSAPDFERLRDAHIDALSGGLLDGVETGPDGTCYAWSRTIPDPTLNFAFGVSKPAQFAWAGAVALGRGRDPAFLARDAAEAAALRRLFEPAAVYPASWMVARARATPQLPAPLQVAEHVGARPPPAFETVFLHLSDDEPVRAHLRRHYLPALRAARARAGVAALHLVLEDGTGPAACASLYLRGGLAGLYNVSTRADRQRRGLGARITAAALAAAHRHGAREVFLQCPAGGPVERLYARAGFETRCAPILICTSRP</sequence>
<accession>A0A2U8VW77</accession>
<dbReference type="Pfam" id="PF00583">
    <property type="entry name" value="Acetyltransf_1"/>
    <property type="match status" value="1"/>
</dbReference>
<organism evidence="2 3">
    <name type="scientific">Methylobacterium radiodurans</name>
    <dbReference type="NCBI Taxonomy" id="2202828"/>
    <lineage>
        <taxon>Bacteria</taxon>
        <taxon>Pseudomonadati</taxon>
        <taxon>Pseudomonadota</taxon>
        <taxon>Alphaproteobacteria</taxon>
        <taxon>Hyphomicrobiales</taxon>
        <taxon>Methylobacteriaceae</taxon>
        <taxon>Methylobacterium</taxon>
    </lineage>
</organism>
<dbReference type="PROSITE" id="PS51186">
    <property type="entry name" value="GNAT"/>
    <property type="match status" value="1"/>
</dbReference>
<dbReference type="Gene3D" id="3.40.630.30">
    <property type="match status" value="1"/>
</dbReference>
<name>A0A2U8VW77_9HYPH</name>
<dbReference type="OrthoDB" id="7985515at2"/>
<dbReference type="GO" id="GO:0016747">
    <property type="term" value="F:acyltransferase activity, transferring groups other than amino-acyl groups"/>
    <property type="evidence" value="ECO:0007669"/>
    <property type="project" value="InterPro"/>
</dbReference>
<gene>
    <name evidence="2" type="ORF">DK427_22170</name>
</gene>
<dbReference type="InterPro" id="IPR016181">
    <property type="entry name" value="Acyl_CoA_acyltransferase"/>
</dbReference>
<dbReference type="InterPro" id="IPR000182">
    <property type="entry name" value="GNAT_dom"/>
</dbReference>
<dbReference type="RefSeq" id="WP_109953270.1">
    <property type="nucleotide sequence ID" value="NZ_CP029551.1"/>
</dbReference>
<dbReference type="EMBL" id="CP029551">
    <property type="protein sequence ID" value="AWN38109.1"/>
    <property type="molecule type" value="Genomic_DNA"/>
</dbReference>
<evidence type="ECO:0000313" key="2">
    <source>
        <dbReference type="EMBL" id="AWN38109.1"/>
    </source>
</evidence>
<dbReference type="Proteomes" id="UP000246058">
    <property type="component" value="Chromosome"/>
</dbReference>
<keyword evidence="2" id="KW-0808">Transferase</keyword>
<evidence type="ECO:0000313" key="3">
    <source>
        <dbReference type="Proteomes" id="UP000246058"/>
    </source>
</evidence>
<reference evidence="2 3" key="1">
    <citation type="submission" date="2018-05" db="EMBL/GenBank/DDBJ databases">
        <title>Complete Genome Sequence of Methylobacterium sp. 17Sr1-43.</title>
        <authorList>
            <person name="Srinivasan S."/>
        </authorList>
    </citation>
    <scope>NUCLEOTIDE SEQUENCE [LARGE SCALE GENOMIC DNA]</scope>
    <source>
        <strain evidence="2 3">17Sr1-43</strain>
    </source>
</reference>
<proteinExistence type="predicted"/>
<dbReference type="KEGG" id="meti:DK427_22170"/>
<dbReference type="SUPFAM" id="SSF55729">
    <property type="entry name" value="Acyl-CoA N-acyltransferases (Nat)"/>
    <property type="match status" value="1"/>
</dbReference>
<dbReference type="AlphaFoldDB" id="A0A2U8VW77"/>